<proteinExistence type="predicted"/>
<dbReference type="CDD" id="cd13638">
    <property type="entry name" value="PBP2_EcProx_like"/>
    <property type="match status" value="1"/>
</dbReference>
<dbReference type="Pfam" id="PF04069">
    <property type="entry name" value="OpuAC"/>
    <property type="match status" value="1"/>
</dbReference>
<dbReference type="SUPFAM" id="SSF53850">
    <property type="entry name" value="Periplasmic binding protein-like II"/>
    <property type="match status" value="1"/>
</dbReference>
<evidence type="ECO:0000313" key="2">
    <source>
        <dbReference type="EMBL" id="NEZ56994.1"/>
    </source>
</evidence>
<dbReference type="Gene3D" id="3.40.190.100">
    <property type="entry name" value="Glycine betaine-binding periplasmic protein, domain 2"/>
    <property type="match status" value="1"/>
</dbReference>
<sequence>MRDLLLNLSSCVVKPGKRFCPLFTALSALTLFTSCSNDTSQNVSLVSSDNVIRSAYGTLEELFQTEVINIGLESLGYKPIAGSELEYDVIHQAISRDYLDYTAVHWNPLHRNFFEENGGHEKLKRVNPLIDNALQGYLIDKETSTQKGIGSLEDLRDPELAKLFDTDGNGKANLIGCPPGWGCRDVIESHLNDYNLRDTVEHDNENYFALMETTIKRYNEGKPVLYYTWTPLWVSGVLVPDEDVVWLDVPVVGIQENASVIDGKNLGFEVNQIEILANRQFLRAHPDIARWFELVNIPITDVSLQNQRMRDGENTPADIRRHAEDWIRDNQGTFDDWIEDAKQAAK</sequence>
<dbReference type="InterPro" id="IPR007210">
    <property type="entry name" value="ABC_Gly_betaine_transp_sub-bd"/>
</dbReference>
<protein>
    <submittedName>
        <fullName evidence="2">Proline/glycine betaine ABC transporter substrate-binding protein ProX</fullName>
    </submittedName>
</protein>
<dbReference type="GO" id="GO:0043190">
    <property type="term" value="C:ATP-binding cassette (ABC) transporter complex"/>
    <property type="evidence" value="ECO:0007669"/>
    <property type="project" value="InterPro"/>
</dbReference>
<comment type="caution">
    <text evidence="2">The sequence shown here is derived from an EMBL/GenBank/DDBJ whole genome shotgun (WGS) entry which is preliminary data.</text>
</comment>
<evidence type="ECO:0000259" key="1">
    <source>
        <dbReference type="Pfam" id="PF04069"/>
    </source>
</evidence>
<dbReference type="AlphaFoldDB" id="A0A6M0RL71"/>
<organism evidence="2 3">
    <name type="scientific">Adonisia turfae CCMR0081</name>
    <dbReference type="NCBI Taxonomy" id="2292702"/>
    <lineage>
        <taxon>Bacteria</taxon>
        <taxon>Bacillati</taxon>
        <taxon>Cyanobacteriota</taxon>
        <taxon>Adonisia</taxon>
        <taxon>Adonisia turfae</taxon>
    </lineage>
</organism>
<reference evidence="2 3" key="1">
    <citation type="journal article" date="2020" name="Microb. Ecol.">
        <title>Ecogenomics of the Marine Benthic Filamentous Cyanobacterium Adonisia.</title>
        <authorList>
            <person name="Walter J.M."/>
            <person name="Coutinho F.H."/>
            <person name="Leomil L."/>
            <person name="Hargreaves P.I."/>
            <person name="Campeao M.E."/>
            <person name="Vieira V.V."/>
            <person name="Silva B.S."/>
            <person name="Fistarol G.O."/>
            <person name="Salomon P.S."/>
            <person name="Sawabe T."/>
            <person name="Mino S."/>
            <person name="Hosokawa M."/>
            <person name="Miyashita H."/>
            <person name="Maruyama F."/>
            <person name="van Verk M.C."/>
            <person name="Dutilh B.E."/>
            <person name="Thompson C.C."/>
            <person name="Thompson F.L."/>
        </authorList>
    </citation>
    <scope>NUCLEOTIDE SEQUENCE [LARGE SCALE GENOMIC DNA]</scope>
    <source>
        <strain evidence="2 3">CCMR0081</strain>
    </source>
</reference>
<name>A0A6M0RL71_9CYAN</name>
<accession>A0A6M0RL71</accession>
<feature type="domain" description="ABC-type glycine betaine transport system substrate-binding" evidence="1">
    <location>
        <begin position="60"/>
        <end position="328"/>
    </location>
</feature>
<dbReference type="PROSITE" id="PS51257">
    <property type="entry name" value="PROKAR_LIPOPROTEIN"/>
    <property type="match status" value="1"/>
</dbReference>
<dbReference type="Gene3D" id="3.40.190.10">
    <property type="entry name" value="Periplasmic binding protein-like II"/>
    <property type="match status" value="1"/>
</dbReference>
<dbReference type="EMBL" id="QXHD01000004">
    <property type="protein sequence ID" value="NEZ56994.1"/>
    <property type="molecule type" value="Genomic_DNA"/>
</dbReference>
<gene>
    <name evidence="2" type="primary">proX</name>
    <name evidence="2" type="ORF">DXZ20_15165</name>
</gene>
<keyword evidence="3" id="KW-1185">Reference proteome</keyword>
<dbReference type="GO" id="GO:0022857">
    <property type="term" value="F:transmembrane transporter activity"/>
    <property type="evidence" value="ECO:0007669"/>
    <property type="project" value="InterPro"/>
</dbReference>
<dbReference type="Proteomes" id="UP000481033">
    <property type="component" value="Unassembled WGS sequence"/>
</dbReference>
<evidence type="ECO:0000313" key="3">
    <source>
        <dbReference type="Proteomes" id="UP000481033"/>
    </source>
</evidence>
<dbReference type="NCBIfam" id="NF008334">
    <property type="entry name" value="PRK11119.1"/>
    <property type="match status" value="1"/>
</dbReference>